<feature type="non-terminal residue" evidence="1">
    <location>
        <position position="1"/>
    </location>
</feature>
<accession>A0ABN7WGJ8</accession>
<organism evidence="1 2">
    <name type="scientific">Gigaspora margarita</name>
    <dbReference type="NCBI Taxonomy" id="4874"/>
    <lineage>
        <taxon>Eukaryota</taxon>
        <taxon>Fungi</taxon>
        <taxon>Fungi incertae sedis</taxon>
        <taxon>Mucoromycota</taxon>
        <taxon>Glomeromycotina</taxon>
        <taxon>Glomeromycetes</taxon>
        <taxon>Diversisporales</taxon>
        <taxon>Gigasporaceae</taxon>
        <taxon>Gigaspora</taxon>
    </lineage>
</organism>
<name>A0ABN7WGJ8_GIGMA</name>
<evidence type="ECO:0000313" key="1">
    <source>
        <dbReference type="EMBL" id="CAG8831749.1"/>
    </source>
</evidence>
<feature type="non-terminal residue" evidence="1">
    <location>
        <position position="39"/>
    </location>
</feature>
<comment type="caution">
    <text evidence="1">The sequence shown here is derived from an EMBL/GenBank/DDBJ whole genome shotgun (WGS) entry which is preliminary data.</text>
</comment>
<keyword evidence="2" id="KW-1185">Reference proteome</keyword>
<gene>
    <name evidence="1" type="ORF">GMARGA_LOCUS30772</name>
</gene>
<evidence type="ECO:0000313" key="2">
    <source>
        <dbReference type="Proteomes" id="UP000789901"/>
    </source>
</evidence>
<dbReference type="EMBL" id="CAJVQB010044235">
    <property type="protein sequence ID" value="CAG8831749.1"/>
    <property type="molecule type" value="Genomic_DNA"/>
</dbReference>
<dbReference type="Proteomes" id="UP000789901">
    <property type="component" value="Unassembled WGS sequence"/>
</dbReference>
<reference evidence="1 2" key="1">
    <citation type="submission" date="2021-06" db="EMBL/GenBank/DDBJ databases">
        <authorList>
            <person name="Kallberg Y."/>
            <person name="Tangrot J."/>
            <person name="Rosling A."/>
        </authorList>
    </citation>
    <scope>NUCLEOTIDE SEQUENCE [LARGE SCALE GENOMIC DNA]</scope>
    <source>
        <strain evidence="1 2">120-4 pot B 10/14</strain>
    </source>
</reference>
<sequence>TWWSNFDNEPIVAALGPPVTECARDRTLPLNIMPLLNKI</sequence>
<protein>
    <submittedName>
        <fullName evidence="1">39549_t:CDS:1</fullName>
    </submittedName>
</protein>
<proteinExistence type="predicted"/>